<feature type="domain" description="SusD-like N-terminal" evidence="9">
    <location>
        <begin position="26"/>
        <end position="234"/>
    </location>
</feature>
<comment type="similarity">
    <text evidence="2">Belongs to the SusD family.</text>
</comment>
<evidence type="ECO:0000256" key="3">
    <source>
        <dbReference type="ARBA" id="ARBA00022729"/>
    </source>
</evidence>
<protein>
    <submittedName>
        <fullName evidence="10">RagB/SusD family nutrient uptake outer membrane protein</fullName>
    </submittedName>
</protein>
<evidence type="ECO:0000256" key="5">
    <source>
        <dbReference type="ARBA" id="ARBA00023237"/>
    </source>
</evidence>
<evidence type="ECO:0000313" key="10">
    <source>
        <dbReference type="EMBL" id="MEQ2485872.1"/>
    </source>
</evidence>
<keyword evidence="11" id="KW-1185">Reference proteome</keyword>
<evidence type="ECO:0000256" key="4">
    <source>
        <dbReference type="ARBA" id="ARBA00023136"/>
    </source>
</evidence>
<comment type="caution">
    <text evidence="10">The sequence shown here is derived from an EMBL/GenBank/DDBJ whole genome shotgun (WGS) entry which is preliminary data.</text>
</comment>
<dbReference type="InterPro" id="IPR033985">
    <property type="entry name" value="SusD-like_N"/>
</dbReference>
<dbReference type="Gene3D" id="1.25.40.390">
    <property type="match status" value="1"/>
</dbReference>
<feature type="chain" id="PRO_5046592714" evidence="7">
    <location>
        <begin position="26"/>
        <end position="581"/>
    </location>
</feature>
<name>A0ABV1FN88_9BACT</name>
<dbReference type="RefSeq" id="WP_215758867.1">
    <property type="nucleotide sequence ID" value="NZ_JAHKBE010000003.1"/>
</dbReference>
<keyword evidence="5" id="KW-0998">Cell outer membrane</keyword>
<feature type="domain" description="RagB/SusD" evidence="8">
    <location>
        <begin position="304"/>
        <end position="567"/>
    </location>
</feature>
<gene>
    <name evidence="10" type="ORF">AAAT34_02235</name>
</gene>
<evidence type="ECO:0000256" key="7">
    <source>
        <dbReference type="SAM" id="SignalP"/>
    </source>
</evidence>
<evidence type="ECO:0000256" key="6">
    <source>
        <dbReference type="SAM" id="MobiDB-lite"/>
    </source>
</evidence>
<proteinExistence type="inferred from homology"/>
<dbReference type="InterPro" id="IPR011990">
    <property type="entry name" value="TPR-like_helical_dom_sf"/>
</dbReference>
<feature type="signal peptide" evidence="7">
    <location>
        <begin position="1"/>
        <end position="25"/>
    </location>
</feature>
<evidence type="ECO:0000259" key="8">
    <source>
        <dbReference type="Pfam" id="PF07980"/>
    </source>
</evidence>
<dbReference type="Pfam" id="PF14322">
    <property type="entry name" value="SusD-like_3"/>
    <property type="match status" value="1"/>
</dbReference>
<dbReference type="InterPro" id="IPR012944">
    <property type="entry name" value="SusD_RagB_dom"/>
</dbReference>
<feature type="region of interest" description="Disordered" evidence="6">
    <location>
        <begin position="562"/>
        <end position="581"/>
    </location>
</feature>
<reference evidence="10 11" key="1">
    <citation type="submission" date="2024-04" db="EMBL/GenBank/DDBJ databases">
        <title>Human intestinal bacterial collection.</title>
        <authorList>
            <person name="Pauvert C."/>
            <person name="Hitch T.C.A."/>
            <person name="Clavel T."/>
        </authorList>
    </citation>
    <scope>NUCLEOTIDE SEQUENCE [LARGE SCALE GENOMIC DNA]</scope>
    <source>
        <strain evidence="10 11">CLA-AA-H145</strain>
    </source>
</reference>
<keyword evidence="3 7" id="KW-0732">Signal</keyword>
<dbReference type="EMBL" id="JBBNFP010000004">
    <property type="protein sequence ID" value="MEQ2485872.1"/>
    <property type="molecule type" value="Genomic_DNA"/>
</dbReference>
<evidence type="ECO:0000256" key="1">
    <source>
        <dbReference type="ARBA" id="ARBA00004442"/>
    </source>
</evidence>
<comment type="subcellular location">
    <subcellularLocation>
        <location evidence="1">Cell outer membrane</location>
    </subcellularLocation>
</comment>
<dbReference type="Proteomes" id="UP001487296">
    <property type="component" value="Unassembled WGS sequence"/>
</dbReference>
<keyword evidence="4" id="KW-0472">Membrane</keyword>
<sequence length="581" mass="65508">MNKTFHHIWSKAWVAILALAMTSCSDFLEVDPLNDITLEKFWNEKNDVDNVVNGCYSALQSQACISRLMCWGEFRSDNIQGGTNIDNNQDLSNILKENINASNGFTDWTCIYKVINDCNTVIYYAPTVAKKDPNYTQSELRATVAEMSALRDLCYFYLIRTFRNVPFTKQPYLDDTQKMDLPATPFNDVLDSLIVDLESVKGNAVRKYPQTNRYSQRGRITQNAIYAMLSEMYLWKKDYQNAVAYADKVINAMTQDYQNELDKKGGSVSEDEQMQDGYPLISDRLGSTYGMAFNSIFGDGNSRESIFELIYMNDNSQLANGAVSSNYGNSETFPGLVKPSDYLGDDFTKDNPTVFLTKYDTRYYTSLEALGATSYGIGKYTQGTGMVMVTPPTSATSKGTVSYGSHWAPNYCHANWILYRLTDVMLMKAEALVQLVNNDDTTAAGKTVNDSLLHEAYNIVNVINKRSNCSTTKTDINYASYASKSLMADLVMDERHRELLFEGKRWYDLVRRSLRDGNTSYLTSQASKKSTGSAGSASQNKLKRIDAIFWPYNKNELQVNKNLQQNPAFGNGENSSYETTK</sequence>
<evidence type="ECO:0000256" key="2">
    <source>
        <dbReference type="ARBA" id="ARBA00006275"/>
    </source>
</evidence>
<accession>A0ABV1FN88</accession>
<dbReference type="Pfam" id="PF07980">
    <property type="entry name" value="SusD_RagB"/>
    <property type="match status" value="1"/>
</dbReference>
<dbReference type="PROSITE" id="PS51257">
    <property type="entry name" value="PROKAR_LIPOPROTEIN"/>
    <property type="match status" value="1"/>
</dbReference>
<evidence type="ECO:0000313" key="11">
    <source>
        <dbReference type="Proteomes" id="UP001487296"/>
    </source>
</evidence>
<organism evidence="10 11">
    <name type="scientific">Hallella faecis</name>
    <dbReference type="NCBI Taxonomy" id="2841596"/>
    <lineage>
        <taxon>Bacteria</taxon>
        <taxon>Pseudomonadati</taxon>
        <taxon>Bacteroidota</taxon>
        <taxon>Bacteroidia</taxon>
        <taxon>Bacteroidales</taxon>
        <taxon>Prevotellaceae</taxon>
        <taxon>Hallella</taxon>
    </lineage>
</organism>
<dbReference type="SUPFAM" id="SSF48452">
    <property type="entry name" value="TPR-like"/>
    <property type="match status" value="1"/>
</dbReference>
<evidence type="ECO:0000259" key="9">
    <source>
        <dbReference type="Pfam" id="PF14322"/>
    </source>
</evidence>